<dbReference type="Proteomes" id="UP000230423">
    <property type="component" value="Unassembled WGS sequence"/>
</dbReference>
<proteinExistence type="predicted"/>
<keyword evidence="3" id="KW-1185">Reference proteome</keyword>
<dbReference type="AlphaFoldDB" id="A0A2G9V1X1"/>
<feature type="region of interest" description="Disordered" evidence="1">
    <location>
        <begin position="28"/>
        <end position="48"/>
    </location>
</feature>
<name>A0A2G9V1X1_TELCI</name>
<dbReference type="OrthoDB" id="636773at2759"/>
<protein>
    <submittedName>
        <fullName evidence="2">Uncharacterized protein</fullName>
    </submittedName>
</protein>
<evidence type="ECO:0000256" key="1">
    <source>
        <dbReference type="SAM" id="MobiDB-lite"/>
    </source>
</evidence>
<gene>
    <name evidence="2" type="ORF">TELCIR_01447</name>
</gene>
<evidence type="ECO:0000313" key="2">
    <source>
        <dbReference type="EMBL" id="PIO76477.1"/>
    </source>
</evidence>
<evidence type="ECO:0000313" key="3">
    <source>
        <dbReference type="Proteomes" id="UP000230423"/>
    </source>
</evidence>
<sequence length="107" mass="11410">MGRSGPIGKKVVDSALFARSSFLSQSLCRTGHASDPGPKALPTSPPAVPIQSMAVDGTRSDEGDTREVLQSPSAALRTLISHHTPTTAEMLKRPVLAFVVEHHDLKR</sequence>
<accession>A0A2G9V1X1</accession>
<organism evidence="2 3">
    <name type="scientific">Teladorsagia circumcincta</name>
    <name type="common">Brown stomach worm</name>
    <name type="synonym">Ostertagia circumcincta</name>
    <dbReference type="NCBI Taxonomy" id="45464"/>
    <lineage>
        <taxon>Eukaryota</taxon>
        <taxon>Metazoa</taxon>
        <taxon>Ecdysozoa</taxon>
        <taxon>Nematoda</taxon>
        <taxon>Chromadorea</taxon>
        <taxon>Rhabditida</taxon>
        <taxon>Rhabditina</taxon>
        <taxon>Rhabditomorpha</taxon>
        <taxon>Strongyloidea</taxon>
        <taxon>Trichostrongylidae</taxon>
        <taxon>Teladorsagia</taxon>
    </lineage>
</organism>
<reference evidence="2 3" key="1">
    <citation type="submission" date="2015-09" db="EMBL/GenBank/DDBJ databases">
        <title>Draft genome of the parasitic nematode Teladorsagia circumcincta isolate WARC Sus (inbred).</title>
        <authorList>
            <person name="Mitreva M."/>
        </authorList>
    </citation>
    <scope>NUCLEOTIDE SEQUENCE [LARGE SCALE GENOMIC DNA]</scope>
    <source>
        <strain evidence="2 3">S</strain>
    </source>
</reference>
<dbReference type="EMBL" id="KZ345049">
    <property type="protein sequence ID" value="PIO76477.1"/>
    <property type="molecule type" value="Genomic_DNA"/>
</dbReference>